<feature type="binding site" evidence="2">
    <location>
        <position position="76"/>
    </location>
    <ligand>
        <name>Mg(2+)</name>
        <dbReference type="ChEBI" id="CHEBI:18420"/>
        <label>4</label>
    </ligand>
</feature>
<feature type="binding site" evidence="2">
    <location>
        <position position="76"/>
    </location>
    <ligand>
        <name>Mg(2+)</name>
        <dbReference type="ChEBI" id="CHEBI:18420"/>
        <label>3</label>
    </ligand>
</feature>
<accession>A0A1C3E657</accession>
<keyword evidence="2" id="KW-0808">Transferase</keyword>
<dbReference type="AlphaFoldDB" id="A0A1C3E657"/>
<dbReference type="Gene3D" id="3.30.1330.10">
    <property type="entry name" value="PurM-like, N-terminal domain"/>
    <property type="match status" value="1"/>
</dbReference>
<dbReference type="GO" id="GO:0000287">
    <property type="term" value="F:magnesium ion binding"/>
    <property type="evidence" value="ECO:0007669"/>
    <property type="project" value="UniProtKB-UniRule"/>
</dbReference>
<dbReference type="CDD" id="cd02194">
    <property type="entry name" value="ThiL"/>
    <property type="match status" value="1"/>
</dbReference>
<evidence type="ECO:0000256" key="1">
    <source>
        <dbReference type="ARBA" id="ARBA00022977"/>
    </source>
</evidence>
<dbReference type="EMBL" id="LYDR01000152">
    <property type="protein sequence ID" value="ODA28728.1"/>
    <property type="molecule type" value="Genomic_DNA"/>
</dbReference>
<dbReference type="Proteomes" id="UP000094828">
    <property type="component" value="Unassembled WGS sequence"/>
</dbReference>
<dbReference type="SUPFAM" id="SSF56042">
    <property type="entry name" value="PurM C-terminal domain-like"/>
    <property type="match status" value="1"/>
</dbReference>
<feature type="binding site" evidence="2">
    <location>
        <position position="150"/>
    </location>
    <ligand>
        <name>ATP</name>
        <dbReference type="ChEBI" id="CHEBI:30616"/>
    </ligand>
</feature>
<dbReference type="InterPro" id="IPR036676">
    <property type="entry name" value="PurM-like_C_sf"/>
</dbReference>
<feature type="binding site" evidence="2">
    <location>
        <begin position="123"/>
        <end position="124"/>
    </location>
    <ligand>
        <name>ATP</name>
        <dbReference type="ChEBI" id="CHEBI:30616"/>
    </ligand>
</feature>
<keyword evidence="5" id="KW-1185">Reference proteome</keyword>
<feature type="domain" description="PurM-like N-terminal" evidence="3">
    <location>
        <begin position="28"/>
        <end position="141"/>
    </location>
</feature>
<comment type="caution">
    <text evidence="2">Lacks conserved residue(s) required for the propagation of feature annotation.</text>
</comment>
<sequence length="313" mass="33706">MTLRPEFALIERIQKAAGGSSRVLLGIGDDAAGLGCRDDRETLVATDMLLDGVHFVVEECGPFWAGRKALAVNLSDLAAMGGRCIASFVSIAIPRHWNSREADELMRGVLELAAKWDCPVAGGDTNSWDGRLAINVAVVGESIESTSIRRAGAQVGDVIVVSGALGGSIYGRHLKFEPRLDVAAELFKLARPNSMIDLSDGLSSDLWHILKASHVGAVLEQKLIPVHEDIRHHADIVNLSSPPALAHALHDGEDFELLFTLSPALWETLQQNWKLPVALTKIGTIVSEEACRIVSETGESKELVPGGYVHRFG</sequence>
<keyword evidence="1 2" id="KW-0784">Thiamine biosynthesis</keyword>
<dbReference type="GO" id="GO:0009228">
    <property type="term" value="P:thiamine biosynthetic process"/>
    <property type="evidence" value="ECO:0007669"/>
    <property type="project" value="UniProtKB-KW"/>
</dbReference>
<dbReference type="InterPro" id="IPR016188">
    <property type="entry name" value="PurM-like_N"/>
</dbReference>
<dbReference type="HAMAP" id="MF_02128">
    <property type="entry name" value="TMP_kinase"/>
    <property type="match status" value="1"/>
</dbReference>
<dbReference type="SUPFAM" id="SSF55326">
    <property type="entry name" value="PurM N-terminal domain-like"/>
    <property type="match status" value="1"/>
</dbReference>
<feature type="binding site" evidence="2">
    <location>
        <position position="47"/>
    </location>
    <ligand>
        <name>Mg(2+)</name>
        <dbReference type="ChEBI" id="CHEBI:18420"/>
        <label>1</label>
    </ligand>
</feature>
<name>A0A1C3E657_9PLAN</name>
<dbReference type="InterPro" id="IPR006283">
    <property type="entry name" value="ThiL-like"/>
</dbReference>
<keyword evidence="2" id="KW-0460">Magnesium</keyword>
<keyword evidence="2 4" id="KW-0418">Kinase</keyword>
<evidence type="ECO:0000313" key="5">
    <source>
        <dbReference type="Proteomes" id="UP000094828"/>
    </source>
</evidence>
<dbReference type="Pfam" id="PF00586">
    <property type="entry name" value="AIRS"/>
    <property type="match status" value="1"/>
</dbReference>
<feature type="binding site" evidence="2">
    <location>
        <position position="30"/>
    </location>
    <ligand>
        <name>Mg(2+)</name>
        <dbReference type="ChEBI" id="CHEBI:18420"/>
        <label>3</label>
    </ligand>
</feature>
<comment type="caution">
    <text evidence="4">The sequence shown here is derived from an EMBL/GenBank/DDBJ whole genome shotgun (WGS) entry which is preliminary data.</text>
</comment>
<feature type="binding site" evidence="2">
    <location>
        <position position="253"/>
    </location>
    <ligand>
        <name>substrate</name>
    </ligand>
</feature>
<feature type="binding site" evidence="2">
    <location>
        <position position="197"/>
    </location>
    <ligand>
        <name>Mg(2+)</name>
        <dbReference type="ChEBI" id="CHEBI:18420"/>
        <label>3</label>
    </ligand>
</feature>
<feature type="binding site" evidence="2">
    <location>
        <position position="124"/>
    </location>
    <ligand>
        <name>Mg(2+)</name>
        <dbReference type="ChEBI" id="CHEBI:18420"/>
        <label>1</label>
    </ligand>
</feature>
<dbReference type="GO" id="GO:0005524">
    <property type="term" value="F:ATP binding"/>
    <property type="evidence" value="ECO:0007669"/>
    <property type="project" value="UniProtKB-UniRule"/>
</dbReference>
<comment type="similarity">
    <text evidence="2">Belongs to the thiamine-monophosphate kinase family.</text>
</comment>
<dbReference type="EC" id="2.7.4.16" evidence="2"/>
<dbReference type="Gene3D" id="3.90.650.10">
    <property type="entry name" value="PurM-like C-terminal domain"/>
    <property type="match status" value="1"/>
</dbReference>
<gene>
    <name evidence="2" type="primary">thiL</name>
    <name evidence="4" type="ORF">A6X21_12880</name>
</gene>
<organism evidence="4 5">
    <name type="scientific">Planctopirus hydrillae</name>
    <dbReference type="NCBI Taxonomy" id="1841610"/>
    <lineage>
        <taxon>Bacteria</taxon>
        <taxon>Pseudomonadati</taxon>
        <taxon>Planctomycetota</taxon>
        <taxon>Planctomycetia</taxon>
        <taxon>Planctomycetales</taxon>
        <taxon>Planctomycetaceae</taxon>
        <taxon>Planctopirus</taxon>
    </lineage>
</organism>
<dbReference type="NCBIfam" id="TIGR01379">
    <property type="entry name" value="thiL"/>
    <property type="match status" value="1"/>
</dbReference>
<dbReference type="PANTHER" id="PTHR30270:SF0">
    <property type="entry name" value="THIAMINE-MONOPHOSPHATE KINASE"/>
    <property type="match status" value="1"/>
</dbReference>
<feature type="binding site" evidence="2">
    <location>
        <position position="76"/>
    </location>
    <ligand>
        <name>Mg(2+)</name>
        <dbReference type="ChEBI" id="CHEBI:18420"/>
        <label>2</label>
    </ligand>
</feature>
<dbReference type="GO" id="GO:0009030">
    <property type="term" value="F:thiamine-phosphate kinase activity"/>
    <property type="evidence" value="ECO:0007669"/>
    <property type="project" value="UniProtKB-UniRule"/>
</dbReference>
<protein>
    <recommendedName>
        <fullName evidence="2">Thiamine-monophosphate kinase</fullName>
        <shortName evidence="2">TMP kinase</shortName>
        <shortName evidence="2">Thiamine-phosphate kinase</shortName>
        <ecNumber evidence="2">2.7.4.16</ecNumber>
    </recommendedName>
</protein>
<dbReference type="PIRSF" id="PIRSF005303">
    <property type="entry name" value="Thiam_monoph_kin"/>
    <property type="match status" value="1"/>
</dbReference>
<keyword evidence="2" id="KW-0067">ATP-binding</keyword>
<feature type="binding site" evidence="2">
    <location>
        <position position="308"/>
    </location>
    <ligand>
        <name>substrate</name>
    </ligand>
</feature>
<feature type="binding site" evidence="2">
    <location>
        <position position="54"/>
    </location>
    <ligand>
        <name>substrate</name>
    </ligand>
</feature>
<feature type="binding site" evidence="2">
    <location>
        <position position="199"/>
    </location>
    <ligand>
        <name>ATP</name>
        <dbReference type="ChEBI" id="CHEBI:30616"/>
    </ligand>
</feature>
<feature type="binding site" evidence="2">
    <location>
        <position position="30"/>
    </location>
    <ligand>
        <name>Mg(2+)</name>
        <dbReference type="ChEBI" id="CHEBI:18420"/>
        <label>4</label>
    </ligand>
</feature>
<comment type="miscellaneous">
    <text evidence="2">Reaction mechanism of ThiL seems to utilize a direct, inline transfer of the gamma-phosphate of ATP to TMP rather than a phosphorylated enzyme intermediate.</text>
</comment>
<feature type="binding site" evidence="2">
    <location>
        <position position="47"/>
    </location>
    <ligand>
        <name>Mg(2+)</name>
        <dbReference type="ChEBI" id="CHEBI:18420"/>
        <label>2</label>
    </ligand>
</feature>
<evidence type="ECO:0000313" key="4">
    <source>
        <dbReference type="EMBL" id="ODA28728.1"/>
    </source>
</evidence>
<feature type="binding site" evidence="2">
    <location>
        <position position="200"/>
    </location>
    <ligand>
        <name>Mg(2+)</name>
        <dbReference type="ChEBI" id="CHEBI:18420"/>
        <label>5</label>
    </ligand>
</feature>
<dbReference type="UniPathway" id="UPA00060">
    <property type="reaction ID" value="UER00142"/>
</dbReference>
<keyword evidence="2" id="KW-0547">Nucleotide-binding</keyword>
<comment type="pathway">
    <text evidence="2">Cofactor biosynthesis; thiamine diphosphate biosynthesis; thiamine diphosphate from thiamine phosphate: step 1/1.</text>
</comment>
<evidence type="ECO:0000259" key="3">
    <source>
        <dbReference type="Pfam" id="PF00586"/>
    </source>
</evidence>
<dbReference type="STRING" id="1841610.A6X21_12880"/>
<proteinExistence type="inferred from homology"/>
<comment type="function">
    <text evidence="2">Catalyzes the ATP-dependent phosphorylation of thiamine-monophosphate (TMP) to form thiamine-pyrophosphate (TPP), the active form of vitamin B1.</text>
</comment>
<comment type="catalytic activity">
    <reaction evidence="2">
        <text>thiamine phosphate + ATP = thiamine diphosphate + ADP</text>
        <dbReference type="Rhea" id="RHEA:15913"/>
        <dbReference type="ChEBI" id="CHEBI:30616"/>
        <dbReference type="ChEBI" id="CHEBI:37575"/>
        <dbReference type="ChEBI" id="CHEBI:58937"/>
        <dbReference type="ChEBI" id="CHEBI:456216"/>
        <dbReference type="EC" id="2.7.4.16"/>
    </reaction>
</comment>
<evidence type="ECO:0000256" key="2">
    <source>
        <dbReference type="HAMAP-Rule" id="MF_02128"/>
    </source>
</evidence>
<dbReference type="RefSeq" id="WP_068852340.1">
    <property type="nucleotide sequence ID" value="NZ_LYDR01000152.1"/>
</dbReference>
<reference evidence="4 5" key="1">
    <citation type="submission" date="2016-05" db="EMBL/GenBank/DDBJ databases">
        <title>Genomic and physiological characterization of Planctopirus sp. isolated from fresh water lake.</title>
        <authorList>
            <person name="Subhash Y."/>
            <person name="Ramana C."/>
        </authorList>
    </citation>
    <scope>NUCLEOTIDE SEQUENCE [LARGE SCALE GENOMIC DNA]</scope>
    <source>
        <strain evidence="4 5">JC280</strain>
    </source>
</reference>
<keyword evidence="2" id="KW-0479">Metal-binding</keyword>
<feature type="binding site" evidence="2">
    <location>
        <position position="46"/>
    </location>
    <ligand>
        <name>Mg(2+)</name>
        <dbReference type="ChEBI" id="CHEBI:18420"/>
        <label>1</label>
    </ligand>
</feature>
<dbReference type="InterPro" id="IPR036921">
    <property type="entry name" value="PurM-like_N_sf"/>
</dbReference>
<dbReference type="GO" id="GO:0009229">
    <property type="term" value="P:thiamine diphosphate biosynthetic process"/>
    <property type="evidence" value="ECO:0007669"/>
    <property type="project" value="UniProtKB-UniRule"/>
</dbReference>
<dbReference type="PANTHER" id="PTHR30270">
    <property type="entry name" value="THIAMINE-MONOPHOSPHATE KINASE"/>
    <property type="match status" value="1"/>
</dbReference>